<evidence type="ECO:0000256" key="1">
    <source>
        <dbReference type="SAM" id="MobiDB-lite"/>
    </source>
</evidence>
<keyword evidence="2" id="KW-0472">Membrane</keyword>
<evidence type="ECO:0000313" key="4">
    <source>
        <dbReference type="Proteomes" id="UP000237000"/>
    </source>
</evidence>
<sequence length="120" mass="13249">MAFYGEKMNLNSYDDNLISDDGFNNENYDTMSQLMRTEKDDIAREKQKLQVLIPERVEANVPESENTVIDSSFPSSSAGSTGTIKEKGPAVVLSYVVSGISTMLSVFYYTEFAVEIPVAG</sequence>
<feature type="compositionally biased region" description="Low complexity" evidence="1">
    <location>
        <begin position="71"/>
        <end position="80"/>
    </location>
</feature>
<dbReference type="EMBL" id="JXTC01000188">
    <property type="protein sequence ID" value="PON82795.1"/>
    <property type="molecule type" value="Genomic_DNA"/>
</dbReference>
<proteinExistence type="predicted"/>
<evidence type="ECO:0000313" key="3">
    <source>
        <dbReference type="EMBL" id="PON82795.1"/>
    </source>
</evidence>
<name>A0A2P5EB48_TREOI</name>
<evidence type="ECO:0000256" key="2">
    <source>
        <dbReference type="SAM" id="Phobius"/>
    </source>
</evidence>
<keyword evidence="4" id="KW-1185">Reference proteome</keyword>
<comment type="caution">
    <text evidence="3">The sequence shown here is derived from an EMBL/GenBank/DDBJ whole genome shotgun (WGS) entry which is preliminary data.</text>
</comment>
<keyword evidence="2" id="KW-0812">Transmembrane</keyword>
<gene>
    <name evidence="3" type="ORF">TorRG33x02_213690</name>
</gene>
<protein>
    <submittedName>
        <fullName evidence="3">Amino acid/polyamine transporter</fullName>
    </submittedName>
</protein>
<dbReference type="STRING" id="63057.A0A2P5EB48"/>
<feature type="transmembrane region" description="Helical" evidence="2">
    <location>
        <begin position="90"/>
        <end position="110"/>
    </location>
</feature>
<dbReference type="AlphaFoldDB" id="A0A2P5EB48"/>
<dbReference type="Proteomes" id="UP000237000">
    <property type="component" value="Unassembled WGS sequence"/>
</dbReference>
<keyword evidence="2" id="KW-1133">Transmembrane helix</keyword>
<reference evidence="4" key="1">
    <citation type="submission" date="2016-06" db="EMBL/GenBank/DDBJ databases">
        <title>Parallel loss of symbiosis genes in relatives of nitrogen-fixing non-legume Parasponia.</title>
        <authorList>
            <person name="Van Velzen R."/>
            <person name="Holmer R."/>
            <person name="Bu F."/>
            <person name="Rutten L."/>
            <person name="Van Zeijl A."/>
            <person name="Liu W."/>
            <person name="Santuari L."/>
            <person name="Cao Q."/>
            <person name="Sharma T."/>
            <person name="Shen D."/>
            <person name="Roswanjaya Y."/>
            <person name="Wardhani T."/>
            <person name="Kalhor M.S."/>
            <person name="Jansen J."/>
            <person name="Van den Hoogen J."/>
            <person name="Gungor B."/>
            <person name="Hartog M."/>
            <person name="Hontelez J."/>
            <person name="Verver J."/>
            <person name="Yang W.-C."/>
            <person name="Schijlen E."/>
            <person name="Repin R."/>
            <person name="Schilthuizen M."/>
            <person name="Schranz E."/>
            <person name="Heidstra R."/>
            <person name="Miyata K."/>
            <person name="Fedorova E."/>
            <person name="Kohlen W."/>
            <person name="Bisseling T."/>
            <person name="Smit S."/>
            <person name="Geurts R."/>
        </authorList>
    </citation>
    <scope>NUCLEOTIDE SEQUENCE [LARGE SCALE GENOMIC DNA]</scope>
    <source>
        <strain evidence="4">cv. RG33-2</strain>
    </source>
</reference>
<dbReference type="OrthoDB" id="3900342at2759"/>
<organism evidence="3 4">
    <name type="scientific">Trema orientale</name>
    <name type="common">Charcoal tree</name>
    <name type="synonym">Celtis orientalis</name>
    <dbReference type="NCBI Taxonomy" id="63057"/>
    <lineage>
        <taxon>Eukaryota</taxon>
        <taxon>Viridiplantae</taxon>
        <taxon>Streptophyta</taxon>
        <taxon>Embryophyta</taxon>
        <taxon>Tracheophyta</taxon>
        <taxon>Spermatophyta</taxon>
        <taxon>Magnoliopsida</taxon>
        <taxon>eudicotyledons</taxon>
        <taxon>Gunneridae</taxon>
        <taxon>Pentapetalae</taxon>
        <taxon>rosids</taxon>
        <taxon>fabids</taxon>
        <taxon>Rosales</taxon>
        <taxon>Cannabaceae</taxon>
        <taxon>Trema</taxon>
    </lineage>
</organism>
<accession>A0A2P5EB48</accession>
<feature type="region of interest" description="Disordered" evidence="1">
    <location>
        <begin position="63"/>
        <end position="84"/>
    </location>
</feature>
<dbReference type="InParanoid" id="A0A2P5EB48"/>